<dbReference type="Proteomes" id="UP000809621">
    <property type="component" value="Unassembled WGS sequence"/>
</dbReference>
<keyword evidence="3" id="KW-0175">Coiled coil</keyword>
<dbReference type="Gene3D" id="3.30.910.20">
    <property type="entry name" value="Skp domain"/>
    <property type="match status" value="1"/>
</dbReference>
<evidence type="ECO:0000313" key="5">
    <source>
        <dbReference type="EMBL" id="MBM7038164.1"/>
    </source>
</evidence>
<dbReference type="Pfam" id="PF03938">
    <property type="entry name" value="OmpH"/>
    <property type="match status" value="1"/>
</dbReference>
<keyword evidence="6" id="KW-1185">Reference proteome</keyword>
<organism evidence="5 6">
    <name type="scientific">Vibrio ulleungensis</name>
    <dbReference type="NCBI Taxonomy" id="2807619"/>
    <lineage>
        <taxon>Bacteria</taxon>
        <taxon>Pseudomonadati</taxon>
        <taxon>Pseudomonadota</taxon>
        <taxon>Gammaproteobacteria</taxon>
        <taxon>Vibrionales</taxon>
        <taxon>Vibrionaceae</taxon>
        <taxon>Vibrio</taxon>
    </lineage>
</organism>
<evidence type="ECO:0000256" key="4">
    <source>
        <dbReference type="SAM" id="SignalP"/>
    </source>
</evidence>
<comment type="subcellular location">
    <subcellularLocation>
        <location evidence="2">Periplasm</location>
    </subcellularLocation>
</comment>
<feature type="chain" id="PRO_5046816645" description="Chaperone protein skp" evidence="4">
    <location>
        <begin position="22"/>
        <end position="169"/>
    </location>
</feature>
<keyword evidence="2" id="KW-0574">Periplasm</keyword>
<evidence type="ECO:0000256" key="1">
    <source>
        <dbReference type="ARBA" id="ARBA00022729"/>
    </source>
</evidence>
<comment type="function">
    <text evidence="2">Molecular chaperone that interacts specifically with outer membrane proteins, thus maintaining the solubility of early folding intermediates during passage through the periplasm.</text>
</comment>
<keyword evidence="2" id="KW-0143">Chaperone</keyword>
<feature type="coiled-coil region" evidence="3">
    <location>
        <begin position="49"/>
        <end position="132"/>
    </location>
</feature>
<dbReference type="InterPro" id="IPR005632">
    <property type="entry name" value="Chaperone_Skp"/>
</dbReference>
<comment type="caution">
    <text evidence="5">The sequence shown here is derived from an EMBL/GenBank/DDBJ whole genome shotgun (WGS) entry which is preliminary data.</text>
</comment>
<gene>
    <name evidence="5" type="ORF">JQC93_17360</name>
</gene>
<comment type="subunit">
    <text evidence="2">Homotrimer.</text>
</comment>
<dbReference type="InterPro" id="IPR024930">
    <property type="entry name" value="Skp_dom_sf"/>
</dbReference>
<proteinExistence type="inferred from homology"/>
<evidence type="ECO:0000256" key="2">
    <source>
        <dbReference type="PIRNR" id="PIRNR002094"/>
    </source>
</evidence>
<name>A0ABS2HMA0_9VIBR</name>
<evidence type="ECO:0000256" key="3">
    <source>
        <dbReference type="SAM" id="Coils"/>
    </source>
</evidence>
<keyword evidence="1 4" id="KW-0732">Signal</keyword>
<feature type="signal peptide" evidence="4">
    <location>
        <begin position="1"/>
        <end position="21"/>
    </location>
</feature>
<dbReference type="PANTHER" id="PTHR35089">
    <property type="entry name" value="CHAPERONE PROTEIN SKP"/>
    <property type="match status" value="1"/>
</dbReference>
<accession>A0ABS2HMA0</accession>
<reference evidence="5 6" key="1">
    <citation type="submission" date="2021-02" db="EMBL/GenBank/DDBJ databases">
        <authorList>
            <person name="Park J.-S."/>
        </authorList>
    </citation>
    <scope>NUCLEOTIDE SEQUENCE [LARGE SCALE GENOMIC DNA]</scope>
    <source>
        <strain evidence="5 6">188UL20-2</strain>
    </source>
</reference>
<dbReference type="PANTHER" id="PTHR35089:SF1">
    <property type="entry name" value="CHAPERONE PROTEIN SKP"/>
    <property type="match status" value="1"/>
</dbReference>
<comment type="similarity">
    <text evidence="2">Belongs to the skp family.</text>
</comment>
<sequence length="169" mass="19052">MNKTVKALSLSLILASTAVVANVAEAAQKIGYVNTAKIFQMHPKREAALQELQEEFKDKSAEIQALEAKIKTKMEQARRDGELLGEEGMRALQIEVATLEAEYKLKRQSFERDGKQREAEEKQELFREIQNTIEVVAAEEGFDMIIDAQALQYAKPELDLTDAVINKIK</sequence>
<dbReference type="RefSeq" id="WP_205159638.1">
    <property type="nucleotide sequence ID" value="NZ_JAFEUM010000008.1"/>
</dbReference>
<dbReference type="SMART" id="SM00935">
    <property type="entry name" value="OmpH"/>
    <property type="match status" value="1"/>
</dbReference>
<dbReference type="SUPFAM" id="SSF111384">
    <property type="entry name" value="OmpH-like"/>
    <property type="match status" value="1"/>
</dbReference>
<dbReference type="EMBL" id="JAFEUM010000008">
    <property type="protein sequence ID" value="MBM7038164.1"/>
    <property type="molecule type" value="Genomic_DNA"/>
</dbReference>
<evidence type="ECO:0000313" key="6">
    <source>
        <dbReference type="Proteomes" id="UP000809621"/>
    </source>
</evidence>
<dbReference type="PIRSF" id="PIRSF002094">
    <property type="entry name" value="OMP26_Skp"/>
    <property type="match status" value="1"/>
</dbReference>
<protein>
    <recommendedName>
        <fullName evidence="2">Chaperone protein skp</fullName>
    </recommendedName>
</protein>